<dbReference type="InterPro" id="IPR002347">
    <property type="entry name" value="SDR_fam"/>
</dbReference>
<keyword evidence="7" id="KW-1185">Reference proteome</keyword>
<dbReference type="PRINTS" id="PR00080">
    <property type="entry name" value="SDRFAMILY"/>
</dbReference>
<evidence type="ECO:0000256" key="2">
    <source>
        <dbReference type="ARBA" id="ARBA00023002"/>
    </source>
</evidence>
<gene>
    <name evidence="6" type="ORF">HMPREF1544_02414</name>
</gene>
<organism evidence="6 7">
    <name type="scientific">Mucor circinelloides f. circinelloides (strain 1006PhL)</name>
    <name type="common">Mucormycosis agent</name>
    <name type="synonym">Calyptromyces circinelloides</name>
    <dbReference type="NCBI Taxonomy" id="1220926"/>
    <lineage>
        <taxon>Eukaryota</taxon>
        <taxon>Fungi</taxon>
        <taxon>Fungi incertae sedis</taxon>
        <taxon>Mucoromycota</taxon>
        <taxon>Mucoromycotina</taxon>
        <taxon>Mucoromycetes</taxon>
        <taxon>Mucorales</taxon>
        <taxon>Mucorineae</taxon>
        <taxon>Mucoraceae</taxon>
        <taxon>Mucor</taxon>
    </lineage>
</organism>
<evidence type="ECO:0000313" key="7">
    <source>
        <dbReference type="Proteomes" id="UP000014254"/>
    </source>
</evidence>
<proteinExistence type="predicted"/>
<accession>S2KE76</accession>
<dbReference type="FunFam" id="3.40.50.720:FF:000084">
    <property type="entry name" value="Short-chain dehydrogenase reductase"/>
    <property type="match status" value="1"/>
</dbReference>
<dbReference type="Pfam" id="PF13561">
    <property type="entry name" value="adh_short_C2"/>
    <property type="match status" value="1"/>
</dbReference>
<dbReference type="EC" id="1.3.1.124" evidence="3"/>
<evidence type="ECO:0000256" key="3">
    <source>
        <dbReference type="ARBA" id="ARBA00026117"/>
    </source>
</evidence>
<evidence type="ECO:0000256" key="4">
    <source>
        <dbReference type="ARBA" id="ARBA00048009"/>
    </source>
</evidence>
<dbReference type="AlphaFoldDB" id="S2KE76"/>
<dbReference type="OrthoDB" id="2136131at2759"/>
<dbReference type="Gene3D" id="3.40.50.720">
    <property type="entry name" value="NAD(P)-binding Rossmann-like Domain"/>
    <property type="match status" value="1"/>
</dbReference>
<sequence length="273" mass="28953">MSVVDTTKIFKEDLFKGKILLCSGGGSGICRGMTEAMVKHGATAVIFSRSKDKLEKAAKEMSAKTGGEVFAVAGDVRNPADVENAVKVTVEKYGRIDFLINGAAGNFLAAFDHLSYNAFRTVIEIDLLGTFNLTKAAAPYIKKSKGAIINVSATLHYTGTPFQQHAGAAKAAIDALTKHWAVELGPHGVRIAPGPIASTVGMEKLGPAFDLTAVPMQRMGEVQDIAHATVFLFSEAATYISGVVLVVDGGAWLNPAYPAYPDIVLEPPQFNKL</sequence>
<comment type="catalytic activity">
    <reaction evidence="5">
        <text>a (2E,4Z)-dienoyl-CoA + NADPH + H(+) = a 4,5-saturated-(3E)-enoyl-CoA + NADP(+)</text>
        <dbReference type="Rhea" id="RHEA:61892"/>
        <dbReference type="ChEBI" id="CHEBI:15378"/>
        <dbReference type="ChEBI" id="CHEBI:57783"/>
        <dbReference type="ChEBI" id="CHEBI:58349"/>
        <dbReference type="ChEBI" id="CHEBI:85099"/>
        <dbReference type="ChEBI" id="CHEBI:85493"/>
        <dbReference type="EC" id="1.3.1.124"/>
    </reaction>
</comment>
<dbReference type="PANTHER" id="PTHR43296">
    <property type="entry name" value="PEROXISOMAL 2,4-DIENOYL-COA REDUCTASE"/>
    <property type="match status" value="1"/>
</dbReference>
<dbReference type="eggNOG" id="KOG0725">
    <property type="taxonomic scope" value="Eukaryota"/>
</dbReference>
<dbReference type="SUPFAM" id="SSF51735">
    <property type="entry name" value="NAD(P)-binding Rossmann-fold domains"/>
    <property type="match status" value="1"/>
</dbReference>
<evidence type="ECO:0000256" key="1">
    <source>
        <dbReference type="ARBA" id="ARBA00022857"/>
    </source>
</evidence>
<keyword evidence="2" id="KW-0560">Oxidoreductase</keyword>
<dbReference type="GO" id="GO:0008670">
    <property type="term" value="F:2,4-dienoyl-CoA reductase (NADPH) activity"/>
    <property type="evidence" value="ECO:0007669"/>
    <property type="project" value="InterPro"/>
</dbReference>
<keyword evidence="1" id="KW-0521">NADP</keyword>
<dbReference type="PRINTS" id="PR00081">
    <property type="entry name" value="GDHRDH"/>
</dbReference>
<dbReference type="PANTHER" id="PTHR43296:SF2">
    <property type="entry name" value="PEROXISOMAL 2,4-DIENOYL-COA REDUCTASE [(3E)-ENOYL-COA-PRODUCING]"/>
    <property type="match status" value="1"/>
</dbReference>
<protein>
    <recommendedName>
        <fullName evidence="3">2,4-dienoyl-CoA reductase [(3E)-enoyl-CoA-producing]</fullName>
        <ecNumber evidence="3">1.3.1.124</ecNumber>
    </recommendedName>
</protein>
<reference evidence="7" key="1">
    <citation type="submission" date="2013-05" db="EMBL/GenBank/DDBJ databases">
        <title>The Genome sequence of Mucor circinelloides f. circinelloides 1006PhL.</title>
        <authorList>
            <consortium name="The Broad Institute Genomics Platform"/>
            <person name="Cuomo C."/>
            <person name="Earl A."/>
            <person name="Findley K."/>
            <person name="Lee S.C."/>
            <person name="Walker B."/>
            <person name="Young S."/>
            <person name="Zeng Q."/>
            <person name="Gargeya S."/>
            <person name="Fitzgerald M."/>
            <person name="Haas B."/>
            <person name="Abouelleil A."/>
            <person name="Allen A.W."/>
            <person name="Alvarado L."/>
            <person name="Arachchi H.M."/>
            <person name="Berlin A.M."/>
            <person name="Chapman S.B."/>
            <person name="Gainer-Dewar J."/>
            <person name="Goldberg J."/>
            <person name="Griggs A."/>
            <person name="Gujja S."/>
            <person name="Hansen M."/>
            <person name="Howarth C."/>
            <person name="Imamovic A."/>
            <person name="Ireland A."/>
            <person name="Larimer J."/>
            <person name="McCowan C."/>
            <person name="Murphy C."/>
            <person name="Pearson M."/>
            <person name="Poon T.W."/>
            <person name="Priest M."/>
            <person name="Roberts A."/>
            <person name="Saif S."/>
            <person name="Shea T."/>
            <person name="Sisk P."/>
            <person name="Sykes S."/>
            <person name="Wortman J."/>
            <person name="Nusbaum C."/>
            <person name="Birren B."/>
        </authorList>
    </citation>
    <scope>NUCLEOTIDE SEQUENCE [LARGE SCALE GENOMIC DNA]</scope>
    <source>
        <strain evidence="7">1006PhL</strain>
    </source>
</reference>
<dbReference type="InterPro" id="IPR036291">
    <property type="entry name" value="NAD(P)-bd_dom_sf"/>
</dbReference>
<dbReference type="InterPro" id="IPR045017">
    <property type="entry name" value="DECR2-like"/>
</dbReference>
<dbReference type="OMA" id="ITPMGRP"/>
<dbReference type="EMBL" id="KE123917">
    <property type="protein sequence ID" value="EPB90670.1"/>
    <property type="molecule type" value="Genomic_DNA"/>
</dbReference>
<evidence type="ECO:0000256" key="5">
    <source>
        <dbReference type="ARBA" id="ARBA00048340"/>
    </source>
</evidence>
<dbReference type="VEuPathDB" id="FungiDB:HMPREF1544_02414"/>
<dbReference type="STRING" id="1220926.S2KE76"/>
<dbReference type="GO" id="GO:0009062">
    <property type="term" value="P:fatty acid catabolic process"/>
    <property type="evidence" value="ECO:0007669"/>
    <property type="project" value="InterPro"/>
</dbReference>
<dbReference type="InParanoid" id="S2KE76"/>
<comment type="catalytic activity">
    <reaction evidence="4">
        <text>a (2E,4E)-dienoyl-CoA + NADPH + H(+) = a 4,5-saturated-(3E)-enoyl-CoA + NADP(+)</text>
        <dbReference type="Rhea" id="RHEA:45912"/>
        <dbReference type="ChEBI" id="CHEBI:15378"/>
        <dbReference type="ChEBI" id="CHEBI:57783"/>
        <dbReference type="ChEBI" id="CHEBI:58349"/>
        <dbReference type="ChEBI" id="CHEBI:85101"/>
        <dbReference type="ChEBI" id="CHEBI:85493"/>
        <dbReference type="EC" id="1.3.1.124"/>
    </reaction>
</comment>
<dbReference type="Proteomes" id="UP000014254">
    <property type="component" value="Unassembled WGS sequence"/>
</dbReference>
<evidence type="ECO:0000313" key="6">
    <source>
        <dbReference type="EMBL" id="EPB90670.1"/>
    </source>
</evidence>
<dbReference type="GO" id="GO:0005777">
    <property type="term" value="C:peroxisome"/>
    <property type="evidence" value="ECO:0007669"/>
    <property type="project" value="TreeGrafter"/>
</dbReference>
<dbReference type="CDD" id="cd05369">
    <property type="entry name" value="TER_DECR_SDR_a"/>
    <property type="match status" value="1"/>
</dbReference>
<name>S2KE76_MUCC1</name>